<dbReference type="Pfam" id="PF04773">
    <property type="entry name" value="FecR"/>
    <property type="match status" value="1"/>
</dbReference>
<protein>
    <submittedName>
        <fullName evidence="4">Ferric-dicitrate binding protein FerR (Iron transport regulator)</fullName>
    </submittedName>
</protein>
<sequence>MMVQDEIDEKLLLYILNEASDIERDEVDNWLRESKDHQEYFRKFQRVHLELQWGTYAYGMQPDFNTLRRKLKTRYSIRMWYSVAAILVLMLSVGGVFLWNRVDQPEQLAQEVSIQPGKTQAVLVLSSGEKVNMGAEACELEERDGTALQVSENGQIAYHSGKDDKVAEEKGEDVMNRLLVPRGGEFSLTLADGTCVWLNAETELLYPVRFNGKQRVVQLKGEAYFKVAKNQDMPFLVQVGDVAVKVYGTEFNMNTYDGVETVLVTGAVSMNQGNREVMLKPNQKGVFDPSKGEILVENVNVLPYVAWKNGDFIFQNESLGSIMDKLSRWYGLEVFYQNGELRDVRLSGNLKRYKDVKELFHSFEKISDTHFKVQGNTVFISKL</sequence>
<reference evidence="4 5" key="1">
    <citation type="submission" date="2020-08" db="EMBL/GenBank/DDBJ databases">
        <title>Genomic Encyclopedia of Type Strains, Phase IV (KMG-IV): sequencing the most valuable type-strain genomes for metagenomic binning, comparative biology and taxonomic classification.</title>
        <authorList>
            <person name="Goeker M."/>
        </authorList>
    </citation>
    <scope>NUCLEOTIDE SEQUENCE [LARGE SCALE GENOMIC DNA]</scope>
    <source>
        <strain evidence="4 5">DSM 105721</strain>
    </source>
</reference>
<dbReference type="PANTHER" id="PTHR30273">
    <property type="entry name" value="PERIPLASMIC SIGNAL SENSOR AND SIGMA FACTOR ACTIVATOR FECR-RELATED"/>
    <property type="match status" value="1"/>
</dbReference>
<feature type="domain" description="Protein FecR C-terminal" evidence="3">
    <location>
        <begin position="311"/>
        <end position="380"/>
    </location>
</feature>
<dbReference type="InterPro" id="IPR006860">
    <property type="entry name" value="FecR"/>
</dbReference>
<dbReference type="Gene3D" id="3.55.50.30">
    <property type="match status" value="1"/>
</dbReference>
<feature type="transmembrane region" description="Helical" evidence="1">
    <location>
        <begin position="79"/>
        <end position="99"/>
    </location>
</feature>
<dbReference type="GeneID" id="93102011"/>
<dbReference type="Gene3D" id="2.60.120.1440">
    <property type="match status" value="1"/>
</dbReference>
<feature type="domain" description="FecR protein" evidence="2">
    <location>
        <begin position="181"/>
        <end position="268"/>
    </location>
</feature>
<comment type="caution">
    <text evidence="4">The sequence shown here is derived from an EMBL/GenBank/DDBJ whole genome shotgun (WGS) entry which is preliminary data.</text>
</comment>
<evidence type="ECO:0000256" key="1">
    <source>
        <dbReference type="SAM" id="Phobius"/>
    </source>
</evidence>
<evidence type="ECO:0000259" key="3">
    <source>
        <dbReference type="Pfam" id="PF16344"/>
    </source>
</evidence>
<accession>A0A7W6HWN1</accession>
<keyword evidence="1" id="KW-0812">Transmembrane</keyword>
<dbReference type="GO" id="GO:0016989">
    <property type="term" value="F:sigma factor antagonist activity"/>
    <property type="evidence" value="ECO:0007669"/>
    <property type="project" value="TreeGrafter"/>
</dbReference>
<dbReference type="Pfam" id="PF16344">
    <property type="entry name" value="FecR_C"/>
    <property type="match status" value="1"/>
</dbReference>
<dbReference type="RefSeq" id="WP_164719761.1">
    <property type="nucleotide sequence ID" value="NZ_AP028155.1"/>
</dbReference>
<dbReference type="InterPro" id="IPR032508">
    <property type="entry name" value="FecR_C"/>
</dbReference>
<keyword evidence="5" id="KW-1185">Reference proteome</keyword>
<dbReference type="Proteomes" id="UP000546007">
    <property type="component" value="Unassembled WGS sequence"/>
</dbReference>
<dbReference type="AlphaFoldDB" id="A0A7W6HWN1"/>
<dbReference type="PIRSF" id="PIRSF018266">
    <property type="entry name" value="FecR"/>
    <property type="match status" value="1"/>
</dbReference>
<dbReference type="InterPro" id="IPR012373">
    <property type="entry name" value="Ferrdict_sens_TM"/>
</dbReference>
<dbReference type="PANTHER" id="PTHR30273:SF2">
    <property type="entry name" value="PROTEIN FECR"/>
    <property type="match status" value="1"/>
</dbReference>
<evidence type="ECO:0000259" key="2">
    <source>
        <dbReference type="Pfam" id="PF04773"/>
    </source>
</evidence>
<gene>
    <name evidence="4" type="ORF">GGR14_002144</name>
</gene>
<evidence type="ECO:0000313" key="5">
    <source>
        <dbReference type="Proteomes" id="UP000546007"/>
    </source>
</evidence>
<organism evidence="4 5">
    <name type="scientific">Butyricimonas faecihominis</name>
    <dbReference type="NCBI Taxonomy" id="1472416"/>
    <lineage>
        <taxon>Bacteria</taxon>
        <taxon>Pseudomonadati</taxon>
        <taxon>Bacteroidota</taxon>
        <taxon>Bacteroidia</taxon>
        <taxon>Bacteroidales</taxon>
        <taxon>Odoribacteraceae</taxon>
        <taxon>Butyricimonas</taxon>
    </lineage>
</organism>
<proteinExistence type="predicted"/>
<keyword evidence="1" id="KW-0472">Membrane</keyword>
<dbReference type="EMBL" id="JACIES010000005">
    <property type="protein sequence ID" value="MBB4026350.1"/>
    <property type="molecule type" value="Genomic_DNA"/>
</dbReference>
<name>A0A7W6HWN1_9BACT</name>
<evidence type="ECO:0000313" key="4">
    <source>
        <dbReference type="EMBL" id="MBB4026350.1"/>
    </source>
</evidence>
<keyword evidence="1" id="KW-1133">Transmembrane helix</keyword>